<evidence type="ECO:0000313" key="5">
    <source>
        <dbReference type="Proteomes" id="UP000301751"/>
    </source>
</evidence>
<evidence type="ECO:0008006" key="6">
    <source>
        <dbReference type="Google" id="ProtNLM"/>
    </source>
</evidence>
<dbReference type="GO" id="GO:0006527">
    <property type="term" value="P:L-arginine catabolic process"/>
    <property type="evidence" value="ECO:0007669"/>
    <property type="project" value="InterPro"/>
</dbReference>
<dbReference type="RefSeq" id="WP_137733549.1">
    <property type="nucleotide sequence ID" value="NZ_BJCL01000007.1"/>
</dbReference>
<dbReference type="OrthoDB" id="21121at2"/>
<dbReference type="SUPFAM" id="SSF55729">
    <property type="entry name" value="Acyl-CoA N-acyltransferases (Nat)"/>
    <property type="match status" value="1"/>
</dbReference>
<dbReference type="PANTHER" id="PTHR30420:SF1">
    <property type="entry name" value="ARGININE N-SUCCINYLTRANSFERASE"/>
    <property type="match status" value="1"/>
</dbReference>
<proteinExistence type="predicted"/>
<evidence type="ECO:0000256" key="3">
    <source>
        <dbReference type="ARBA" id="ARBA00023315"/>
    </source>
</evidence>
<dbReference type="GO" id="GO:0008791">
    <property type="term" value="F:arginine N-succinyltransferase activity"/>
    <property type="evidence" value="ECO:0007669"/>
    <property type="project" value="InterPro"/>
</dbReference>
<dbReference type="Pfam" id="PF04958">
    <property type="entry name" value="AstA"/>
    <property type="match status" value="1"/>
</dbReference>
<evidence type="ECO:0000256" key="2">
    <source>
        <dbReference type="ARBA" id="ARBA00022679"/>
    </source>
</evidence>
<dbReference type="Proteomes" id="UP000301751">
    <property type="component" value="Unassembled WGS sequence"/>
</dbReference>
<dbReference type="EMBL" id="BJCL01000007">
    <property type="protein sequence ID" value="GCL63805.1"/>
    <property type="molecule type" value="Genomic_DNA"/>
</dbReference>
<organism evidence="4 5">
    <name type="scientific">Pseudaquabacterium pictum</name>
    <dbReference type="NCBI Taxonomy" id="2315236"/>
    <lineage>
        <taxon>Bacteria</taxon>
        <taxon>Pseudomonadati</taxon>
        <taxon>Pseudomonadota</taxon>
        <taxon>Betaproteobacteria</taxon>
        <taxon>Burkholderiales</taxon>
        <taxon>Sphaerotilaceae</taxon>
        <taxon>Pseudaquabacterium</taxon>
    </lineage>
</organism>
<gene>
    <name evidence="4" type="ORF">AQPW35_28860</name>
</gene>
<sequence length="239" mass="25210">MSLDDHFTVRDASAADTPALAALLATTTDLALADGARRLVAAAPDGRLLATLRLDPPLGLQTPRHWYRVGCTVHASAELRLFLRQATLLLGNDLTGAHELTDLAMAPGADDALQALVWAARHALASNPATGNGHRLIAELPGLRDAQGRSPFWDGLGRPFCALDPAEALARHGPGWLTDVAALLPRQLLYAAFLPDAAQAAIGAVHPSAQAVHDVLQACGLRWQHQIRIDDGGPVLEAS</sequence>
<dbReference type="InterPro" id="IPR016181">
    <property type="entry name" value="Acyl_CoA_acyltransferase"/>
</dbReference>
<keyword evidence="1" id="KW-0056">Arginine metabolism</keyword>
<protein>
    <recommendedName>
        <fullName evidence="6">Arginine N-succinyltransferase</fullName>
    </recommendedName>
</protein>
<evidence type="ECO:0000256" key="1">
    <source>
        <dbReference type="ARBA" id="ARBA00022503"/>
    </source>
</evidence>
<keyword evidence="5" id="KW-1185">Reference proteome</keyword>
<dbReference type="InterPro" id="IPR007041">
    <property type="entry name" value="Arg_succinylTrfase_AstA/AruG"/>
</dbReference>
<name>A0A480AVJ1_9BURK</name>
<accession>A0A480AVJ1</accession>
<keyword evidence="3" id="KW-0012">Acyltransferase</keyword>
<dbReference type="AlphaFoldDB" id="A0A480AVJ1"/>
<reference evidence="5" key="1">
    <citation type="submission" date="2019-03" db="EMBL/GenBank/DDBJ databases">
        <title>Aquabacterium pictum sp.nov., the first bacteriochlorophyll a-containing freshwater bacterium in the genus Aquabacterium of the class Betaproteobacteria.</title>
        <authorList>
            <person name="Hirose S."/>
            <person name="Tank M."/>
            <person name="Hara E."/>
            <person name="Tamaki H."/>
            <person name="Takaichi S."/>
            <person name="Haruta S."/>
            <person name="Hanada S."/>
        </authorList>
    </citation>
    <scope>NUCLEOTIDE SEQUENCE [LARGE SCALE GENOMIC DNA]</scope>
    <source>
        <strain evidence="5">W35</strain>
    </source>
</reference>
<evidence type="ECO:0000313" key="4">
    <source>
        <dbReference type="EMBL" id="GCL63805.1"/>
    </source>
</evidence>
<dbReference type="PANTHER" id="PTHR30420">
    <property type="entry name" value="N-SUCCINYLARGININE DIHYDROLASE"/>
    <property type="match status" value="1"/>
</dbReference>
<keyword evidence="2" id="KW-0808">Transferase</keyword>
<comment type="caution">
    <text evidence="4">The sequence shown here is derived from an EMBL/GenBank/DDBJ whole genome shotgun (WGS) entry which is preliminary data.</text>
</comment>